<evidence type="ECO:0000313" key="7">
    <source>
        <dbReference type="EMBL" id="KAJ9128586.1"/>
    </source>
</evidence>
<comment type="caution">
    <text evidence="7">The sequence shown here is derived from an EMBL/GenBank/DDBJ whole genome shotgun (WGS) entry which is preliminary data.</text>
</comment>
<keyword evidence="8" id="KW-1185">Reference proteome</keyword>
<name>A0ABQ9KAA3_HEVBR</name>
<evidence type="ECO:0000256" key="3">
    <source>
        <dbReference type="ARBA" id="ARBA00022989"/>
    </source>
</evidence>
<accession>A0ABQ9KAA3</accession>
<feature type="transmembrane region" description="Helical" evidence="5">
    <location>
        <begin position="91"/>
        <end position="111"/>
    </location>
</feature>
<reference evidence="7 8" key="1">
    <citation type="journal article" date="2023" name="Plant Biotechnol. J.">
        <title>Chromosome-level wild Hevea brasiliensis genome provides new tools for genomic-assisted breeding and valuable loci to elevate rubber yield.</title>
        <authorList>
            <person name="Cheng H."/>
            <person name="Song X."/>
            <person name="Hu Y."/>
            <person name="Wu T."/>
            <person name="Yang Q."/>
            <person name="An Z."/>
            <person name="Feng S."/>
            <person name="Deng Z."/>
            <person name="Wu W."/>
            <person name="Zeng X."/>
            <person name="Tu M."/>
            <person name="Wang X."/>
            <person name="Huang H."/>
        </authorList>
    </citation>
    <scope>NUCLEOTIDE SEQUENCE [LARGE SCALE GENOMIC DNA]</scope>
    <source>
        <strain evidence="7">MT/VB/25A 57/8</strain>
    </source>
</reference>
<dbReference type="Proteomes" id="UP001174677">
    <property type="component" value="Unassembled WGS sequence"/>
</dbReference>
<dbReference type="InterPro" id="IPR013717">
    <property type="entry name" value="PIG-P"/>
</dbReference>
<evidence type="ECO:0000256" key="1">
    <source>
        <dbReference type="ARBA" id="ARBA00004141"/>
    </source>
</evidence>
<dbReference type="EMBL" id="JARPOI010000503">
    <property type="protein sequence ID" value="KAJ9128586.1"/>
    <property type="molecule type" value="Genomic_DNA"/>
</dbReference>
<keyword evidence="2 5" id="KW-0812">Transmembrane</keyword>
<evidence type="ECO:0000256" key="4">
    <source>
        <dbReference type="ARBA" id="ARBA00023136"/>
    </source>
</evidence>
<dbReference type="PANTHER" id="PTHR47681:SF3">
    <property type="entry name" value="PHOSPHATIDYLINOSITOL N-ACETYLGLUCOSAMINYLTRANSFERASE SUBUNIT P-RELATED"/>
    <property type="match status" value="1"/>
</dbReference>
<evidence type="ECO:0000256" key="2">
    <source>
        <dbReference type="ARBA" id="ARBA00022692"/>
    </source>
</evidence>
<evidence type="ECO:0000259" key="6">
    <source>
        <dbReference type="Pfam" id="PF08510"/>
    </source>
</evidence>
<feature type="transmembrane region" description="Helical" evidence="5">
    <location>
        <begin position="49"/>
        <end position="71"/>
    </location>
</feature>
<gene>
    <name evidence="7" type="ORF">P3X46_034724</name>
</gene>
<keyword evidence="4 5" id="KW-0472">Membrane</keyword>
<protein>
    <recommendedName>
        <fullName evidence="6">PIG-P domain-containing protein</fullName>
    </recommendedName>
</protein>
<evidence type="ECO:0000256" key="5">
    <source>
        <dbReference type="SAM" id="Phobius"/>
    </source>
</evidence>
<proteinExistence type="predicted"/>
<dbReference type="Pfam" id="PF08510">
    <property type="entry name" value="PIG-P"/>
    <property type="match status" value="1"/>
</dbReference>
<organism evidence="7 8">
    <name type="scientific">Hevea brasiliensis</name>
    <name type="common">Para rubber tree</name>
    <name type="synonym">Siphonia brasiliensis</name>
    <dbReference type="NCBI Taxonomy" id="3981"/>
    <lineage>
        <taxon>Eukaryota</taxon>
        <taxon>Viridiplantae</taxon>
        <taxon>Streptophyta</taxon>
        <taxon>Embryophyta</taxon>
        <taxon>Tracheophyta</taxon>
        <taxon>Spermatophyta</taxon>
        <taxon>Magnoliopsida</taxon>
        <taxon>eudicotyledons</taxon>
        <taxon>Gunneridae</taxon>
        <taxon>Pentapetalae</taxon>
        <taxon>rosids</taxon>
        <taxon>fabids</taxon>
        <taxon>Malpighiales</taxon>
        <taxon>Euphorbiaceae</taxon>
        <taxon>Crotonoideae</taxon>
        <taxon>Micrandreae</taxon>
        <taxon>Hevea</taxon>
    </lineage>
</organism>
<keyword evidence="3 5" id="KW-1133">Transmembrane helix</keyword>
<evidence type="ECO:0000313" key="8">
    <source>
        <dbReference type="Proteomes" id="UP001174677"/>
    </source>
</evidence>
<comment type="subcellular location">
    <subcellularLocation>
        <location evidence="1">Membrane</location>
        <topology evidence="1">Multi-pass membrane protein</topology>
    </subcellularLocation>
</comment>
<sequence length="167" mass="18623">MEDHYYVSSPRRILIFSERRRATLYFQDPDDKASGVGASGDHGLKTSKIYGFVGSITTIVATVIFLVWAYIPELCLHSIGVFYYPNGYWALTIPTYATVTVVLAFALYFGLKFLSTPPPTSLSSIFDEFSREPADSDPLTKQVDQPIEPISDIGSNKINVLMLNNIK</sequence>
<dbReference type="PANTHER" id="PTHR47681">
    <property type="entry name" value="PHOSPHATIDYLINOSITOL N-ACETYLGLUCOSAMINYLTRANSFERASE SUBUNIT P-RELATED"/>
    <property type="match status" value="1"/>
</dbReference>
<feature type="domain" description="PIG-P" evidence="6">
    <location>
        <begin position="47"/>
        <end position="161"/>
    </location>
</feature>